<evidence type="ECO:0000256" key="4">
    <source>
        <dbReference type="ARBA" id="ARBA00022741"/>
    </source>
</evidence>
<dbReference type="InterPro" id="IPR045540">
    <property type="entry name" value="YegS/DAGK_C"/>
</dbReference>
<dbReference type="InterPro" id="IPR016064">
    <property type="entry name" value="NAD/diacylglycerol_kinase_sf"/>
</dbReference>
<sequence length="333" mass="34134">MTESVPAHAAPSGVPAPDPTRAALPEWTSRRVLLLVSPVSGGGRGERALGAVVTELAAHGIRAHVHRSESLADARAQVRAAGPDALVLALGGDGLIGAAAGAAAETGALLLPLAGGRGNDTVRRFGLGLDPAATVRRLPELREGHSDLAWITTEDGPAARGLGYLGVCATGFDGVANELGNAVRWKLGPFTYLVGGVRALFQFRGAHYTLSVDGRERSGRGWFVAIANHGQYGGGIRVSPNSRIDDGRLDVVGLWGGSVARVAAVLLAAYRGAHLSIRGVAVDSGREFRLAADHPLGIYVDGERVGALPATVSVRPAALRVLTGPNAPAVTPG</sequence>
<organism evidence="11 12">
    <name type="scientific">Leucobacter chromiireducens subsp. solipictus</name>
    <dbReference type="NCBI Taxonomy" id="398235"/>
    <lineage>
        <taxon>Bacteria</taxon>
        <taxon>Bacillati</taxon>
        <taxon>Actinomycetota</taxon>
        <taxon>Actinomycetes</taxon>
        <taxon>Micrococcales</taxon>
        <taxon>Microbacteriaceae</taxon>
        <taxon>Leucobacter</taxon>
    </lineage>
</organism>
<evidence type="ECO:0000259" key="10">
    <source>
        <dbReference type="PROSITE" id="PS50146"/>
    </source>
</evidence>
<dbReference type="Proteomes" id="UP001645859">
    <property type="component" value="Unassembled WGS sequence"/>
</dbReference>
<evidence type="ECO:0000256" key="6">
    <source>
        <dbReference type="ARBA" id="ARBA00022840"/>
    </source>
</evidence>
<keyword evidence="7" id="KW-0443">Lipid metabolism</keyword>
<dbReference type="PANTHER" id="PTHR12358">
    <property type="entry name" value="SPHINGOSINE KINASE"/>
    <property type="match status" value="1"/>
</dbReference>
<keyword evidence="12" id="KW-1185">Reference proteome</keyword>
<keyword evidence="5" id="KW-0418">Kinase</keyword>
<feature type="region of interest" description="Disordered" evidence="9">
    <location>
        <begin position="1"/>
        <end position="21"/>
    </location>
</feature>
<dbReference type="InterPro" id="IPR001206">
    <property type="entry name" value="Diacylglycerol_kinase_cat_dom"/>
</dbReference>
<dbReference type="SMART" id="SM00046">
    <property type="entry name" value="DAGKc"/>
    <property type="match status" value="1"/>
</dbReference>
<dbReference type="Gene3D" id="2.60.200.40">
    <property type="match status" value="1"/>
</dbReference>
<dbReference type="Pfam" id="PF00781">
    <property type="entry name" value="DAGK_cat"/>
    <property type="match status" value="1"/>
</dbReference>
<evidence type="ECO:0000256" key="8">
    <source>
        <dbReference type="ARBA" id="ARBA00023264"/>
    </source>
</evidence>
<evidence type="ECO:0000256" key="1">
    <source>
        <dbReference type="ARBA" id="ARBA00001946"/>
    </source>
</evidence>
<dbReference type="EMBL" id="QYAC01000006">
    <property type="protein sequence ID" value="MBL3680095.1"/>
    <property type="molecule type" value="Genomic_DNA"/>
</dbReference>
<dbReference type="PANTHER" id="PTHR12358:SF54">
    <property type="entry name" value="SPHINGOSINE KINASE RELATED PROTEIN"/>
    <property type="match status" value="1"/>
</dbReference>
<keyword evidence="8" id="KW-1208">Phospholipid metabolism</keyword>
<evidence type="ECO:0000256" key="9">
    <source>
        <dbReference type="SAM" id="MobiDB-lite"/>
    </source>
</evidence>
<dbReference type="InterPro" id="IPR050187">
    <property type="entry name" value="Lipid_Phosphate_FormReg"/>
</dbReference>
<dbReference type="Gene3D" id="3.40.50.10330">
    <property type="entry name" value="Probable inorganic polyphosphate/atp-NAD kinase, domain 1"/>
    <property type="match status" value="1"/>
</dbReference>
<name>A0ABS1SHV6_9MICO</name>
<reference evidence="11 12" key="1">
    <citation type="submission" date="2018-09" db="EMBL/GenBank/DDBJ databases">
        <title>Comparative genomics of Leucobacter spp.</title>
        <authorList>
            <person name="Reis A.C."/>
            <person name="Kolvenbach B.A."/>
            <person name="Corvini P.F.X."/>
            <person name="Nunes O.C."/>
        </authorList>
    </citation>
    <scope>NUCLEOTIDE SEQUENCE [LARGE SCALE GENOMIC DNA]</scope>
    <source>
        <strain evidence="11 12">TAN 31504</strain>
    </source>
</reference>
<feature type="domain" description="DAGKc" evidence="10">
    <location>
        <begin position="27"/>
        <end position="155"/>
    </location>
</feature>
<dbReference type="Pfam" id="PF19279">
    <property type="entry name" value="YegS_C"/>
    <property type="match status" value="1"/>
</dbReference>
<proteinExistence type="inferred from homology"/>
<keyword evidence="3" id="KW-0808">Transferase</keyword>
<evidence type="ECO:0000313" key="11">
    <source>
        <dbReference type="EMBL" id="MBL3680095.1"/>
    </source>
</evidence>
<keyword evidence="6" id="KW-0067">ATP-binding</keyword>
<dbReference type="InterPro" id="IPR017438">
    <property type="entry name" value="ATP-NAD_kinase_N"/>
</dbReference>
<dbReference type="RefSeq" id="WP_202345363.1">
    <property type="nucleotide sequence ID" value="NZ_BAAAPI010000004.1"/>
</dbReference>
<gene>
    <name evidence="11" type="ORF">D3230_12475</name>
</gene>
<comment type="cofactor">
    <cofactor evidence="1">
        <name>Mg(2+)</name>
        <dbReference type="ChEBI" id="CHEBI:18420"/>
    </cofactor>
</comment>
<evidence type="ECO:0000256" key="3">
    <source>
        <dbReference type="ARBA" id="ARBA00022679"/>
    </source>
</evidence>
<evidence type="ECO:0000256" key="7">
    <source>
        <dbReference type="ARBA" id="ARBA00023209"/>
    </source>
</evidence>
<comment type="similarity">
    <text evidence="2">Belongs to the diacylglycerol/lipid kinase family.</text>
</comment>
<evidence type="ECO:0000256" key="5">
    <source>
        <dbReference type="ARBA" id="ARBA00022777"/>
    </source>
</evidence>
<evidence type="ECO:0000313" key="12">
    <source>
        <dbReference type="Proteomes" id="UP001645859"/>
    </source>
</evidence>
<accession>A0ABS1SHV6</accession>
<dbReference type="SUPFAM" id="SSF111331">
    <property type="entry name" value="NAD kinase/diacylglycerol kinase-like"/>
    <property type="match status" value="1"/>
</dbReference>
<keyword evidence="7" id="KW-0594">Phospholipid biosynthesis</keyword>
<keyword evidence="7" id="KW-0444">Lipid biosynthesis</keyword>
<comment type="caution">
    <text evidence="11">The sequence shown here is derived from an EMBL/GenBank/DDBJ whole genome shotgun (WGS) entry which is preliminary data.</text>
</comment>
<keyword evidence="4" id="KW-0547">Nucleotide-binding</keyword>
<protein>
    <recommendedName>
        <fullName evidence="10">DAGKc domain-containing protein</fullName>
    </recommendedName>
</protein>
<dbReference type="PROSITE" id="PS50146">
    <property type="entry name" value="DAGK"/>
    <property type="match status" value="1"/>
</dbReference>
<evidence type="ECO:0000256" key="2">
    <source>
        <dbReference type="ARBA" id="ARBA00005983"/>
    </source>
</evidence>